<proteinExistence type="predicted"/>
<protein>
    <submittedName>
        <fullName evidence="1">Uncharacterized protein</fullName>
    </submittedName>
</protein>
<reference evidence="1 2" key="1">
    <citation type="submission" date="2016-03" db="EMBL/GenBank/DDBJ databases">
        <title>Deep-sea bacteria in the southern Pacific.</title>
        <authorList>
            <person name="Tang K."/>
        </authorList>
    </citation>
    <scope>NUCLEOTIDE SEQUENCE [LARGE SCALE GENOMIC DNA]</scope>
    <source>
        <strain evidence="1 2">JLT2016</strain>
    </source>
</reference>
<dbReference type="Proteomes" id="UP000186559">
    <property type="component" value="Chromosome"/>
</dbReference>
<dbReference type="STRING" id="1229727.Ga0080559_TMP503"/>
<keyword evidence="2" id="KW-1185">Reference proteome</keyword>
<evidence type="ECO:0000313" key="1">
    <source>
        <dbReference type="EMBL" id="APX21299.1"/>
    </source>
</evidence>
<dbReference type="KEGG" id="tpro:Ga0080559_TMP503"/>
<sequence>MSVPEIDAPDDGTAKWAEEKAAGMIGVAMCRIDKERGPKDAAAFLATISSFAMSMIHENPRLSLARYEELLK</sequence>
<gene>
    <name evidence="1" type="ORF">Ga0080559_TMP503</name>
</gene>
<dbReference type="RefSeq" id="WP_076621981.1">
    <property type="nucleotide sequence ID" value="NZ_BMEW01000002.1"/>
</dbReference>
<name>A0A1U7CZG4_9RHOB</name>
<organism evidence="1 2">
    <name type="scientific">Salipiger profundus</name>
    <dbReference type="NCBI Taxonomy" id="1229727"/>
    <lineage>
        <taxon>Bacteria</taxon>
        <taxon>Pseudomonadati</taxon>
        <taxon>Pseudomonadota</taxon>
        <taxon>Alphaproteobacteria</taxon>
        <taxon>Rhodobacterales</taxon>
        <taxon>Roseobacteraceae</taxon>
        <taxon>Salipiger</taxon>
    </lineage>
</organism>
<dbReference type="AlphaFoldDB" id="A0A1U7CZG4"/>
<accession>A0A1U7CZG4</accession>
<dbReference type="EMBL" id="CP014796">
    <property type="protein sequence ID" value="APX21299.1"/>
    <property type="molecule type" value="Genomic_DNA"/>
</dbReference>
<evidence type="ECO:0000313" key="2">
    <source>
        <dbReference type="Proteomes" id="UP000186559"/>
    </source>
</evidence>